<dbReference type="NCBIfam" id="TIGR02595">
    <property type="entry name" value="PEP_CTERM"/>
    <property type="match status" value="1"/>
</dbReference>
<sequence>MNPLCLLRPPARLALAGLPLAFVGHVQAIPVTLTDATPTYYAQVASCSGLGAATYTHCTSMAAFNQASLVGGDAAFRQSFDAWNAGNGAASKWQLKDGGALPGGGFEVNAFDALARAGSGGVTIRVLWTYGGADKADYHWAQGLYDNFTLSPAAIVEPFYEMDVRTGAGLLAPPLYPNEYDNRRFYDEPKGPWPSAFFIATAFLSQVDAANRILTVYEGVGYEFHLEAPEPSSMLLVALGLGGLLAWRRGDRRG</sequence>
<feature type="signal peptide" evidence="1">
    <location>
        <begin position="1"/>
        <end position="28"/>
    </location>
</feature>
<gene>
    <name evidence="3" type="ORF">ZRA01_35810</name>
</gene>
<dbReference type="RefSeq" id="WP_141354814.1">
    <property type="nucleotide sequence ID" value="NZ_BJNV01000094.1"/>
</dbReference>
<dbReference type="OrthoDB" id="8515371at2"/>
<comment type="caution">
    <text evidence="3">The sequence shown here is derived from an EMBL/GenBank/DDBJ whole genome shotgun (WGS) entry which is preliminary data.</text>
</comment>
<evidence type="ECO:0000259" key="2">
    <source>
        <dbReference type="Pfam" id="PF07589"/>
    </source>
</evidence>
<evidence type="ECO:0000313" key="4">
    <source>
        <dbReference type="Proteomes" id="UP000318422"/>
    </source>
</evidence>
<evidence type="ECO:0000256" key="1">
    <source>
        <dbReference type="SAM" id="SignalP"/>
    </source>
</evidence>
<evidence type="ECO:0000313" key="3">
    <source>
        <dbReference type="EMBL" id="GEC97508.1"/>
    </source>
</evidence>
<protein>
    <recommendedName>
        <fullName evidence="2">Ice-binding protein C-terminal domain-containing protein</fullName>
    </recommendedName>
</protein>
<dbReference type="Pfam" id="PF07589">
    <property type="entry name" value="PEP-CTERM"/>
    <property type="match status" value="1"/>
</dbReference>
<accession>A0A4Y4CX58</accession>
<name>A0A4Y4CX58_ZOORA</name>
<organism evidence="3 4">
    <name type="scientific">Zoogloea ramigera</name>
    <dbReference type="NCBI Taxonomy" id="350"/>
    <lineage>
        <taxon>Bacteria</taxon>
        <taxon>Pseudomonadati</taxon>
        <taxon>Pseudomonadota</taxon>
        <taxon>Betaproteobacteria</taxon>
        <taxon>Rhodocyclales</taxon>
        <taxon>Zoogloeaceae</taxon>
        <taxon>Zoogloea</taxon>
    </lineage>
</organism>
<feature type="domain" description="Ice-binding protein C-terminal" evidence="2">
    <location>
        <begin position="228"/>
        <end position="249"/>
    </location>
</feature>
<dbReference type="Proteomes" id="UP000318422">
    <property type="component" value="Unassembled WGS sequence"/>
</dbReference>
<proteinExistence type="predicted"/>
<dbReference type="AlphaFoldDB" id="A0A4Y4CX58"/>
<reference evidence="3 4" key="1">
    <citation type="submission" date="2019-06" db="EMBL/GenBank/DDBJ databases">
        <title>Whole genome shotgun sequence of Zoogloea ramigera NBRC 15342.</title>
        <authorList>
            <person name="Hosoyama A."/>
            <person name="Uohara A."/>
            <person name="Ohji S."/>
            <person name="Ichikawa N."/>
        </authorList>
    </citation>
    <scope>NUCLEOTIDE SEQUENCE [LARGE SCALE GENOMIC DNA]</scope>
    <source>
        <strain evidence="3 4">NBRC 15342</strain>
    </source>
</reference>
<keyword evidence="1" id="KW-0732">Signal</keyword>
<dbReference type="InterPro" id="IPR013424">
    <property type="entry name" value="Ice-binding_C"/>
</dbReference>
<dbReference type="EMBL" id="BJNV01000094">
    <property type="protein sequence ID" value="GEC97508.1"/>
    <property type="molecule type" value="Genomic_DNA"/>
</dbReference>
<feature type="chain" id="PRO_5021332224" description="Ice-binding protein C-terminal domain-containing protein" evidence="1">
    <location>
        <begin position="29"/>
        <end position="254"/>
    </location>
</feature>
<keyword evidence="4" id="KW-1185">Reference proteome</keyword>